<protein>
    <submittedName>
        <fullName evidence="1">Uncharacterized protein</fullName>
    </submittedName>
</protein>
<sequence>MRKKVMGKGAAILDFVVAHDLALVNTYFQKMNQS</sequence>
<dbReference type="AlphaFoldDB" id="A0A2P2NU19"/>
<proteinExistence type="predicted"/>
<name>A0A2P2NU19_RHIMU</name>
<reference evidence="1" key="1">
    <citation type="submission" date="2018-02" db="EMBL/GenBank/DDBJ databases">
        <title>Rhizophora mucronata_Transcriptome.</title>
        <authorList>
            <person name="Meera S.P."/>
            <person name="Sreeshan A."/>
            <person name="Augustine A."/>
        </authorList>
    </citation>
    <scope>NUCLEOTIDE SEQUENCE</scope>
    <source>
        <tissue evidence="1">Leaf</tissue>
    </source>
</reference>
<accession>A0A2P2NU19</accession>
<dbReference type="EMBL" id="GGEC01065508">
    <property type="protein sequence ID" value="MBX45992.1"/>
    <property type="molecule type" value="Transcribed_RNA"/>
</dbReference>
<organism evidence="1">
    <name type="scientific">Rhizophora mucronata</name>
    <name type="common">Asiatic mangrove</name>
    <dbReference type="NCBI Taxonomy" id="61149"/>
    <lineage>
        <taxon>Eukaryota</taxon>
        <taxon>Viridiplantae</taxon>
        <taxon>Streptophyta</taxon>
        <taxon>Embryophyta</taxon>
        <taxon>Tracheophyta</taxon>
        <taxon>Spermatophyta</taxon>
        <taxon>Magnoliopsida</taxon>
        <taxon>eudicotyledons</taxon>
        <taxon>Gunneridae</taxon>
        <taxon>Pentapetalae</taxon>
        <taxon>rosids</taxon>
        <taxon>fabids</taxon>
        <taxon>Malpighiales</taxon>
        <taxon>Rhizophoraceae</taxon>
        <taxon>Rhizophora</taxon>
    </lineage>
</organism>
<evidence type="ECO:0000313" key="1">
    <source>
        <dbReference type="EMBL" id="MBX45992.1"/>
    </source>
</evidence>